<evidence type="ECO:0000256" key="3">
    <source>
        <dbReference type="ARBA" id="ARBA00009256"/>
    </source>
</evidence>
<keyword evidence="15" id="KW-1185">Reference proteome</keyword>
<dbReference type="RefSeq" id="WP_190916444.1">
    <property type="nucleotide sequence ID" value="NZ_JACXIZ010000014.1"/>
</dbReference>
<proteinExistence type="inferred from homology"/>
<dbReference type="NCBIfam" id="TIGR00018">
    <property type="entry name" value="panC"/>
    <property type="match status" value="1"/>
</dbReference>
<accession>A0A927BQY7</accession>
<evidence type="ECO:0000256" key="13">
    <source>
        <dbReference type="HAMAP-Rule" id="MF_00158"/>
    </source>
</evidence>
<comment type="pathway">
    <text evidence="2 13">Cofactor biosynthesis; (R)-pantothenate biosynthesis; (R)-pantothenate from (R)-pantoate and beta-alanine: step 1/1.</text>
</comment>
<evidence type="ECO:0000256" key="5">
    <source>
        <dbReference type="ARBA" id="ARBA00014155"/>
    </source>
</evidence>
<feature type="binding site" evidence="13">
    <location>
        <position position="61"/>
    </location>
    <ligand>
        <name>beta-alanine</name>
        <dbReference type="ChEBI" id="CHEBI:57966"/>
    </ligand>
</feature>
<dbReference type="EMBL" id="JACXIZ010000014">
    <property type="protein sequence ID" value="MBD2845127.1"/>
    <property type="molecule type" value="Genomic_DNA"/>
</dbReference>
<dbReference type="SUPFAM" id="SSF52374">
    <property type="entry name" value="Nucleotidylyl transferase"/>
    <property type="match status" value="1"/>
</dbReference>
<keyword evidence="9 13" id="KW-0547">Nucleotide-binding</keyword>
<dbReference type="NCBIfam" id="TIGR00125">
    <property type="entry name" value="cyt_tran_rel"/>
    <property type="match status" value="1"/>
</dbReference>
<evidence type="ECO:0000256" key="2">
    <source>
        <dbReference type="ARBA" id="ARBA00004990"/>
    </source>
</evidence>
<evidence type="ECO:0000256" key="9">
    <source>
        <dbReference type="ARBA" id="ARBA00022741"/>
    </source>
</evidence>
<dbReference type="CDD" id="cd00560">
    <property type="entry name" value="PanC"/>
    <property type="match status" value="1"/>
</dbReference>
<evidence type="ECO:0000256" key="1">
    <source>
        <dbReference type="ARBA" id="ARBA00004496"/>
    </source>
</evidence>
<dbReference type="GO" id="GO:0004592">
    <property type="term" value="F:pantoate-beta-alanine ligase activity"/>
    <property type="evidence" value="ECO:0007669"/>
    <property type="project" value="UniProtKB-UniRule"/>
</dbReference>
<dbReference type="GO" id="GO:0005524">
    <property type="term" value="F:ATP binding"/>
    <property type="evidence" value="ECO:0007669"/>
    <property type="project" value="UniProtKB-KW"/>
</dbReference>
<dbReference type="AlphaFoldDB" id="A0A927BQY7"/>
<evidence type="ECO:0000256" key="4">
    <source>
        <dbReference type="ARBA" id="ARBA00012219"/>
    </source>
</evidence>
<evidence type="ECO:0000313" key="14">
    <source>
        <dbReference type="EMBL" id="MBD2845127.1"/>
    </source>
</evidence>
<feature type="binding site" evidence="13">
    <location>
        <begin position="147"/>
        <end position="150"/>
    </location>
    <ligand>
        <name>ATP</name>
        <dbReference type="ChEBI" id="CHEBI:30616"/>
    </ligand>
</feature>
<comment type="similarity">
    <text evidence="3 13">Belongs to the pantothenate synthetase family.</text>
</comment>
<dbReference type="HAMAP" id="MF_00158">
    <property type="entry name" value="PanC"/>
    <property type="match status" value="1"/>
</dbReference>
<dbReference type="Pfam" id="PF02569">
    <property type="entry name" value="Pantoate_ligase"/>
    <property type="match status" value="1"/>
</dbReference>
<feature type="binding site" evidence="13">
    <location>
        <position position="176"/>
    </location>
    <ligand>
        <name>ATP</name>
        <dbReference type="ChEBI" id="CHEBI:30616"/>
    </ligand>
</feature>
<dbReference type="InterPro" id="IPR042176">
    <property type="entry name" value="Pantoate_ligase_C"/>
</dbReference>
<feature type="binding site" evidence="13">
    <location>
        <position position="61"/>
    </location>
    <ligand>
        <name>(R)-pantoate</name>
        <dbReference type="ChEBI" id="CHEBI:15980"/>
    </ligand>
</feature>
<feature type="binding site" evidence="13">
    <location>
        <begin position="30"/>
        <end position="37"/>
    </location>
    <ligand>
        <name>ATP</name>
        <dbReference type="ChEBI" id="CHEBI:30616"/>
    </ligand>
</feature>
<evidence type="ECO:0000256" key="10">
    <source>
        <dbReference type="ARBA" id="ARBA00022840"/>
    </source>
</evidence>
<feature type="active site" description="Proton donor" evidence="13">
    <location>
        <position position="37"/>
    </location>
</feature>
<dbReference type="InterPro" id="IPR003721">
    <property type="entry name" value="Pantoate_ligase"/>
</dbReference>
<keyword evidence="6 13" id="KW-0963">Cytoplasm</keyword>
<evidence type="ECO:0000256" key="7">
    <source>
        <dbReference type="ARBA" id="ARBA00022598"/>
    </source>
</evidence>
<dbReference type="GO" id="GO:0005829">
    <property type="term" value="C:cytosol"/>
    <property type="evidence" value="ECO:0007669"/>
    <property type="project" value="TreeGrafter"/>
</dbReference>
<keyword evidence="7 13" id="KW-0436">Ligase</keyword>
<dbReference type="FunFam" id="3.40.50.620:FF:000114">
    <property type="entry name" value="Pantothenate synthetase"/>
    <property type="match status" value="1"/>
</dbReference>
<evidence type="ECO:0000313" key="15">
    <source>
        <dbReference type="Proteomes" id="UP000621560"/>
    </source>
</evidence>
<feature type="binding site" evidence="13">
    <location>
        <begin position="184"/>
        <end position="187"/>
    </location>
    <ligand>
        <name>ATP</name>
        <dbReference type="ChEBI" id="CHEBI:30616"/>
    </ligand>
</feature>
<organism evidence="14 15">
    <name type="scientific">Paenibacillus sabuli</name>
    <dbReference type="NCBI Taxonomy" id="2772509"/>
    <lineage>
        <taxon>Bacteria</taxon>
        <taxon>Bacillati</taxon>
        <taxon>Bacillota</taxon>
        <taxon>Bacilli</taxon>
        <taxon>Bacillales</taxon>
        <taxon>Paenibacillaceae</taxon>
        <taxon>Paenibacillus</taxon>
    </lineage>
</organism>
<dbReference type="InterPro" id="IPR014729">
    <property type="entry name" value="Rossmann-like_a/b/a_fold"/>
</dbReference>
<dbReference type="EC" id="6.3.2.1" evidence="4 13"/>
<sequence>MRRIQTIAELRETVQAKRRAGIEIGLVPTMGALHDGHASLIRRAAAECGYVVVSIFVNPTQFGPGEDFERYPRKADADAALAEACGADAVFLPSVDDMYPGEPRTTVHVEQVTARLCGASRPGHFDGVATVVAKLLNLVQPDRAYFGLKDAQQVAVVRQMTLDLNLPVRIVPCETVREPDGLALSSRNVYLSAAERRQATILWEALEAAQRQLEQAPQITAAELEALLRGTIGRAPLAELEYAEVLRFPELEPPVGALDSAAAESDLIVALAVRFGGTRLIDNRVFQRKEATLACTER</sequence>
<comment type="caution">
    <text evidence="14">The sequence shown here is derived from an EMBL/GenBank/DDBJ whole genome shotgun (WGS) entry which is preliminary data.</text>
</comment>
<dbReference type="PANTHER" id="PTHR21299">
    <property type="entry name" value="CYTIDYLATE KINASE/PANTOATE-BETA-ALANINE LIGASE"/>
    <property type="match status" value="1"/>
</dbReference>
<dbReference type="Gene3D" id="3.40.50.620">
    <property type="entry name" value="HUPs"/>
    <property type="match status" value="1"/>
</dbReference>
<reference evidence="14" key="1">
    <citation type="submission" date="2020-09" db="EMBL/GenBank/DDBJ databases">
        <title>A novel bacterium of genus Paenibacillus, isolated from South China Sea.</title>
        <authorList>
            <person name="Huang H."/>
            <person name="Mo K."/>
            <person name="Hu Y."/>
        </authorList>
    </citation>
    <scope>NUCLEOTIDE SEQUENCE</scope>
    <source>
        <strain evidence="14">IB182496</strain>
    </source>
</reference>
<evidence type="ECO:0000256" key="11">
    <source>
        <dbReference type="ARBA" id="ARBA00048258"/>
    </source>
</evidence>
<evidence type="ECO:0000256" key="6">
    <source>
        <dbReference type="ARBA" id="ARBA00022490"/>
    </source>
</evidence>
<comment type="subcellular location">
    <subcellularLocation>
        <location evidence="1 13">Cytoplasm</location>
    </subcellularLocation>
</comment>
<gene>
    <name evidence="13" type="primary">panC</name>
    <name evidence="14" type="ORF">IDH44_07980</name>
</gene>
<dbReference type="PANTHER" id="PTHR21299:SF1">
    <property type="entry name" value="PANTOATE--BETA-ALANINE LIGASE"/>
    <property type="match status" value="1"/>
</dbReference>
<comment type="subunit">
    <text evidence="13">Homodimer.</text>
</comment>
<comment type="miscellaneous">
    <text evidence="13">The reaction proceeds by a bi uni uni bi ping pong mechanism.</text>
</comment>
<feature type="binding site" evidence="13">
    <location>
        <position position="153"/>
    </location>
    <ligand>
        <name>(R)-pantoate</name>
        <dbReference type="ChEBI" id="CHEBI:15980"/>
    </ligand>
</feature>
<dbReference type="Proteomes" id="UP000621560">
    <property type="component" value="Unassembled WGS sequence"/>
</dbReference>
<dbReference type="GO" id="GO:0015940">
    <property type="term" value="P:pantothenate biosynthetic process"/>
    <property type="evidence" value="ECO:0007669"/>
    <property type="project" value="UniProtKB-UniRule"/>
</dbReference>
<evidence type="ECO:0000256" key="8">
    <source>
        <dbReference type="ARBA" id="ARBA00022655"/>
    </source>
</evidence>
<name>A0A927BQY7_9BACL</name>
<keyword evidence="10 13" id="KW-0067">ATP-binding</keyword>
<protein>
    <recommendedName>
        <fullName evidence="5 13">Pantothenate synthetase</fullName>
        <shortName evidence="13">PS</shortName>
        <ecNumber evidence="4 13">6.3.2.1</ecNumber>
    </recommendedName>
    <alternativeName>
        <fullName evidence="13">Pantoate--beta-alanine ligase</fullName>
    </alternativeName>
    <alternativeName>
        <fullName evidence="13">Pantoate-activating enzyme</fullName>
    </alternativeName>
</protein>
<dbReference type="Gene3D" id="3.30.1300.10">
    <property type="entry name" value="Pantoate-beta-alanine ligase, C-terminal domain"/>
    <property type="match status" value="1"/>
</dbReference>
<keyword evidence="8 13" id="KW-0566">Pantothenate biosynthesis</keyword>
<evidence type="ECO:0000256" key="12">
    <source>
        <dbReference type="ARBA" id="ARBA00055042"/>
    </source>
</evidence>
<dbReference type="InterPro" id="IPR004821">
    <property type="entry name" value="Cyt_trans-like"/>
</dbReference>
<comment type="function">
    <text evidence="12 13">Catalyzes the condensation of pantoate with beta-alanine in an ATP-dependent reaction via a pantoyl-adenylate intermediate.</text>
</comment>
<comment type="catalytic activity">
    <reaction evidence="11 13">
        <text>(R)-pantoate + beta-alanine + ATP = (R)-pantothenate + AMP + diphosphate + H(+)</text>
        <dbReference type="Rhea" id="RHEA:10912"/>
        <dbReference type="ChEBI" id="CHEBI:15378"/>
        <dbReference type="ChEBI" id="CHEBI:15980"/>
        <dbReference type="ChEBI" id="CHEBI:29032"/>
        <dbReference type="ChEBI" id="CHEBI:30616"/>
        <dbReference type="ChEBI" id="CHEBI:33019"/>
        <dbReference type="ChEBI" id="CHEBI:57966"/>
        <dbReference type="ChEBI" id="CHEBI:456215"/>
        <dbReference type="EC" id="6.3.2.1"/>
    </reaction>
</comment>